<protein>
    <submittedName>
        <fullName evidence="2">Uncharacterized protein</fullName>
    </submittedName>
</protein>
<reference evidence="2 3" key="1">
    <citation type="submission" date="2018-11" db="EMBL/GenBank/DDBJ databases">
        <title>Genome assembly of Steccherinum ochraceum LE-BIN_3174, the white-rot fungus of the Steccherinaceae family (The Residual Polyporoid clade, Polyporales, Basidiomycota).</title>
        <authorList>
            <person name="Fedorova T.V."/>
            <person name="Glazunova O.A."/>
            <person name="Landesman E.O."/>
            <person name="Moiseenko K.V."/>
            <person name="Psurtseva N.V."/>
            <person name="Savinova O.S."/>
            <person name="Shakhova N.V."/>
            <person name="Tyazhelova T.V."/>
            <person name="Vasina D.V."/>
        </authorList>
    </citation>
    <scope>NUCLEOTIDE SEQUENCE [LARGE SCALE GENOMIC DNA]</scope>
    <source>
        <strain evidence="2 3">LE-BIN_3174</strain>
    </source>
</reference>
<organism evidence="2 3">
    <name type="scientific">Steccherinum ochraceum</name>
    <dbReference type="NCBI Taxonomy" id="92696"/>
    <lineage>
        <taxon>Eukaryota</taxon>
        <taxon>Fungi</taxon>
        <taxon>Dikarya</taxon>
        <taxon>Basidiomycota</taxon>
        <taxon>Agaricomycotina</taxon>
        <taxon>Agaricomycetes</taxon>
        <taxon>Polyporales</taxon>
        <taxon>Steccherinaceae</taxon>
        <taxon>Steccherinum</taxon>
    </lineage>
</organism>
<evidence type="ECO:0000256" key="1">
    <source>
        <dbReference type="SAM" id="MobiDB-lite"/>
    </source>
</evidence>
<dbReference type="Proteomes" id="UP000292702">
    <property type="component" value="Unassembled WGS sequence"/>
</dbReference>
<name>A0A4R0RZ28_9APHY</name>
<gene>
    <name evidence="2" type="ORF">EIP91_007386</name>
</gene>
<feature type="compositionally biased region" description="Polar residues" evidence="1">
    <location>
        <begin position="105"/>
        <end position="122"/>
    </location>
</feature>
<evidence type="ECO:0000313" key="3">
    <source>
        <dbReference type="Proteomes" id="UP000292702"/>
    </source>
</evidence>
<accession>A0A4R0RZ28</accession>
<sequence>MPRSSRSRPAADYQAAWADRSVPEAAEHSQPHPQLYPPGPFDFDASSIAPWNELPYPCDYSFSYPPAMHTDWTPIPAPNVAPYRAPNTPVTWDPQTTAQYWYPSTPESSSNVEPASPESPTSIGRPFRKRWHEHTTGLIKKASAHDDDPEMQEQFVLVYAVRFVDSREYDFVAADIRTRLDTLGRVNTKPRLYASGPCQEAFRDCGYGSVEEFLHQVTLAHSHRHSSGQTRQKN</sequence>
<dbReference type="EMBL" id="RWJN01000004">
    <property type="protein sequence ID" value="TCD71639.1"/>
    <property type="molecule type" value="Genomic_DNA"/>
</dbReference>
<feature type="region of interest" description="Disordered" evidence="1">
    <location>
        <begin position="1"/>
        <end position="41"/>
    </location>
</feature>
<keyword evidence="3" id="KW-1185">Reference proteome</keyword>
<evidence type="ECO:0000313" key="2">
    <source>
        <dbReference type="EMBL" id="TCD71639.1"/>
    </source>
</evidence>
<dbReference type="AlphaFoldDB" id="A0A4R0RZ28"/>
<comment type="caution">
    <text evidence="2">The sequence shown here is derived from an EMBL/GenBank/DDBJ whole genome shotgun (WGS) entry which is preliminary data.</text>
</comment>
<feature type="compositionally biased region" description="Basic and acidic residues" evidence="1">
    <location>
        <begin position="21"/>
        <end position="30"/>
    </location>
</feature>
<feature type="region of interest" description="Disordered" evidence="1">
    <location>
        <begin position="103"/>
        <end position="126"/>
    </location>
</feature>
<proteinExistence type="predicted"/>